<comment type="caution">
    <text evidence="1">The sequence shown here is derived from an EMBL/GenBank/DDBJ whole genome shotgun (WGS) entry which is preliminary data.</text>
</comment>
<dbReference type="EMBL" id="BPLQ01014521">
    <property type="protein sequence ID" value="GIY80561.1"/>
    <property type="molecule type" value="Genomic_DNA"/>
</dbReference>
<reference evidence="1 2" key="1">
    <citation type="submission" date="2021-06" db="EMBL/GenBank/DDBJ databases">
        <title>Caerostris darwini draft genome.</title>
        <authorList>
            <person name="Kono N."/>
            <person name="Arakawa K."/>
        </authorList>
    </citation>
    <scope>NUCLEOTIDE SEQUENCE [LARGE SCALE GENOMIC DNA]</scope>
</reference>
<accession>A0AAV4WDG3</accession>
<evidence type="ECO:0000313" key="1">
    <source>
        <dbReference type="EMBL" id="GIY80561.1"/>
    </source>
</evidence>
<sequence length="142" mass="15830">MQDVKTKSYTIIKFSEEKFITCDNRLSSHLQTFLCAIFQSPFELCEGSICCIPSGIDGGLSNYGGLSRISGLIHNGGILPRPSMSMTLSLLALASERHVIIKSKLHAQIANLTPGRLTSIHHTIRDTRIEMHKNGWSYIHFE</sequence>
<evidence type="ECO:0000313" key="2">
    <source>
        <dbReference type="Proteomes" id="UP001054837"/>
    </source>
</evidence>
<dbReference type="AlphaFoldDB" id="A0AAV4WDG3"/>
<protein>
    <submittedName>
        <fullName evidence="1">Uncharacterized protein</fullName>
    </submittedName>
</protein>
<organism evidence="1 2">
    <name type="scientific">Caerostris darwini</name>
    <dbReference type="NCBI Taxonomy" id="1538125"/>
    <lineage>
        <taxon>Eukaryota</taxon>
        <taxon>Metazoa</taxon>
        <taxon>Ecdysozoa</taxon>
        <taxon>Arthropoda</taxon>
        <taxon>Chelicerata</taxon>
        <taxon>Arachnida</taxon>
        <taxon>Araneae</taxon>
        <taxon>Araneomorphae</taxon>
        <taxon>Entelegynae</taxon>
        <taxon>Araneoidea</taxon>
        <taxon>Araneidae</taxon>
        <taxon>Caerostris</taxon>
    </lineage>
</organism>
<dbReference type="Proteomes" id="UP001054837">
    <property type="component" value="Unassembled WGS sequence"/>
</dbReference>
<gene>
    <name evidence="1" type="ORF">CDAR_433391</name>
</gene>
<proteinExistence type="predicted"/>
<name>A0AAV4WDG3_9ARAC</name>
<keyword evidence="2" id="KW-1185">Reference proteome</keyword>